<evidence type="ECO:0008006" key="4">
    <source>
        <dbReference type="Google" id="ProtNLM"/>
    </source>
</evidence>
<feature type="transmembrane region" description="Helical" evidence="1">
    <location>
        <begin position="60"/>
        <end position="78"/>
    </location>
</feature>
<protein>
    <recommendedName>
        <fullName evidence="4">PQ-loop repeat-containing protein</fullName>
    </recommendedName>
</protein>
<evidence type="ECO:0000256" key="1">
    <source>
        <dbReference type="SAM" id="Phobius"/>
    </source>
</evidence>
<organism evidence="2 3">
    <name type="scientific">Candidatus Xianfuyuplasma coldseepsis</name>
    <dbReference type="NCBI Taxonomy" id="2782163"/>
    <lineage>
        <taxon>Bacteria</taxon>
        <taxon>Bacillati</taxon>
        <taxon>Mycoplasmatota</taxon>
        <taxon>Mollicutes</taxon>
        <taxon>Candidatus Izemoplasmatales</taxon>
        <taxon>Candidatus Izemoplasmataceae</taxon>
        <taxon>Candidatus Xianfuyuplasma</taxon>
    </lineage>
</organism>
<sequence>MSPFEILMLVCFGAAWPTSIYKSITSKSIEGKSVLFLYIILSGYLFGMLHKYFFHMDFVIVLYFVNFCMVFIDLLLYYRNKRLLT</sequence>
<evidence type="ECO:0000313" key="3">
    <source>
        <dbReference type="Proteomes" id="UP000514720"/>
    </source>
</evidence>
<feature type="transmembrane region" description="Helical" evidence="1">
    <location>
        <begin position="36"/>
        <end position="54"/>
    </location>
</feature>
<keyword evidence="3" id="KW-1185">Reference proteome</keyword>
<name>A0A7L7KQT1_9MOLU</name>
<dbReference type="KEGG" id="xcl:G4Z02_02030"/>
<keyword evidence="1" id="KW-0812">Transmembrane</keyword>
<dbReference type="EMBL" id="CP048914">
    <property type="protein sequence ID" value="QMS84576.1"/>
    <property type="molecule type" value="Genomic_DNA"/>
</dbReference>
<proteinExistence type="predicted"/>
<dbReference type="AlphaFoldDB" id="A0A7L7KQT1"/>
<accession>A0A7L7KQT1</accession>
<keyword evidence="1" id="KW-0472">Membrane</keyword>
<gene>
    <name evidence="2" type="ORF">G4Z02_02030</name>
</gene>
<keyword evidence="1" id="KW-1133">Transmembrane helix</keyword>
<reference evidence="2 3" key="1">
    <citation type="submission" date="2020-02" db="EMBL/GenBank/DDBJ databases">
        <authorList>
            <person name="Zheng R.K."/>
            <person name="Sun C.M."/>
        </authorList>
    </citation>
    <scope>NUCLEOTIDE SEQUENCE [LARGE SCALE GENOMIC DNA]</scope>
    <source>
        <strain evidence="3">zrk13</strain>
    </source>
</reference>
<evidence type="ECO:0000313" key="2">
    <source>
        <dbReference type="EMBL" id="QMS84576.1"/>
    </source>
</evidence>
<dbReference type="Proteomes" id="UP000514720">
    <property type="component" value="Chromosome"/>
</dbReference>
<feature type="transmembrane region" description="Helical" evidence="1">
    <location>
        <begin position="6"/>
        <end position="24"/>
    </location>
</feature>
<dbReference type="RefSeq" id="WP_258878192.1">
    <property type="nucleotide sequence ID" value="NZ_CP048914.1"/>
</dbReference>